<dbReference type="InterPro" id="IPR049233">
    <property type="entry name" value="DUF6830"/>
</dbReference>
<organism evidence="2 3">
    <name type="scientific">Paxillus rubicundulus Ve08.2h10</name>
    <dbReference type="NCBI Taxonomy" id="930991"/>
    <lineage>
        <taxon>Eukaryota</taxon>
        <taxon>Fungi</taxon>
        <taxon>Dikarya</taxon>
        <taxon>Basidiomycota</taxon>
        <taxon>Agaricomycotina</taxon>
        <taxon>Agaricomycetes</taxon>
        <taxon>Agaricomycetidae</taxon>
        <taxon>Boletales</taxon>
        <taxon>Paxilineae</taxon>
        <taxon>Paxillaceae</taxon>
        <taxon>Paxillus</taxon>
    </lineage>
</organism>
<dbReference type="EMBL" id="KN826549">
    <property type="protein sequence ID" value="KIK78564.1"/>
    <property type="molecule type" value="Genomic_DNA"/>
</dbReference>
<dbReference type="HOGENOM" id="CLU_006344_10_2_1"/>
<gene>
    <name evidence="2" type="ORF">PAXRUDRAFT_36607</name>
</gene>
<dbReference type="Proteomes" id="UP000054538">
    <property type="component" value="Unassembled WGS sequence"/>
</dbReference>
<dbReference type="Pfam" id="PF18759">
    <property type="entry name" value="Plavaka"/>
    <property type="match status" value="2"/>
</dbReference>
<accession>A0A0D0DD22</accession>
<dbReference type="AlphaFoldDB" id="A0A0D0DD22"/>
<sequence>MEQGVTFHLHQPQTACNGWARKAIHVPIHLSGSQLSDHLPSPDPKLMNNEMELDYAMADWEQEIPDTARPEPQQAAAAHAVLVASARRVEHFPGAACVHKLGETFLDHFNMDPYTMYCSHLLTLPLSFWMARELHGCAKSLPTGPQWNFRIVPTSHPTKCPVHMYYCNSLDYIKALFNHPYFAGNINFSPFRAFTAVEHVMREYSKWMSSDGARDMQSKLPARSTLCGMILSSDKTNITNVCGVRVAHPLLISLTDMRMNVWNKVSSHTFLLMALMPIADFTHPVMRMCLVLDTHLFHACLNIILEPLKVAACIGQMMSDPACKPFRLSGVSQPFWHDWPLSDPSTFLTPKALHHWHREFLDHDVKWCKQALGAAELDFCFSALPSITGLKHFKSGITTLKQVGGRTQCDVQRYIIVVIAGAANPDVVVAIHTMAEFHYLSQAPVITTDVHKDIVTALSEFHTHKQPIIEAGLHQGDVSKAILEHWDIPKLKLMHSVSPSIAQVSSLLQWSADTTEHAHIKVIKDPAATTNNKNYDSQICCYLDHMEKCRMFNTAMQLHEIAIMTSASNELDDDNADSKLGEDAIYEAEEHDTTIFADLWSLRRSPMNFFMVAATISTAAPGPVSCPPHTFIGGSTAIHLNYHASIQHIVVNSAAETFNIPDLCAALGNYLIHNGALTQNFHSFGGQRQSSPDVHLPFKYLQVWYKVHVQQKAYHNKSSVASISDHLLTWHPTLVLLLTFG</sequence>
<evidence type="ECO:0000313" key="2">
    <source>
        <dbReference type="EMBL" id="KIK78564.1"/>
    </source>
</evidence>
<evidence type="ECO:0000313" key="3">
    <source>
        <dbReference type="Proteomes" id="UP000054538"/>
    </source>
</evidence>
<dbReference type="InterPro" id="IPR041078">
    <property type="entry name" value="Plavaka"/>
</dbReference>
<dbReference type="InParanoid" id="A0A0D0DD22"/>
<reference evidence="3" key="2">
    <citation type="submission" date="2015-01" db="EMBL/GenBank/DDBJ databases">
        <title>Evolutionary Origins and Diversification of the Mycorrhizal Mutualists.</title>
        <authorList>
            <consortium name="DOE Joint Genome Institute"/>
            <consortium name="Mycorrhizal Genomics Consortium"/>
            <person name="Kohler A."/>
            <person name="Kuo A."/>
            <person name="Nagy L.G."/>
            <person name="Floudas D."/>
            <person name="Copeland A."/>
            <person name="Barry K.W."/>
            <person name="Cichocki N."/>
            <person name="Veneault-Fourrey C."/>
            <person name="LaButti K."/>
            <person name="Lindquist E.A."/>
            <person name="Lipzen A."/>
            <person name="Lundell T."/>
            <person name="Morin E."/>
            <person name="Murat C."/>
            <person name="Riley R."/>
            <person name="Ohm R."/>
            <person name="Sun H."/>
            <person name="Tunlid A."/>
            <person name="Henrissat B."/>
            <person name="Grigoriev I.V."/>
            <person name="Hibbett D.S."/>
            <person name="Martin F."/>
        </authorList>
    </citation>
    <scope>NUCLEOTIDE SEQUENCE [LARGE SCALE GENOMIC DNA]</scope>
    <source>
        <strain evidence="3">Ve08.2h10</strain>
    </source>
</reference>
<keyword evidence="3" id="KW-1185">Reference proteome</keyword>
<protein>
    <recommendedName>
        <fullName evidence="1">DUF6830 domain-containing protein</fullName>
    </recommendedName>
</protein>
<reference evidence="2 3" key="1">
    <citation type="submission" date="2014-04" db="EMBL/GenBank/DDBJ databases">
        <authorList>
            <consortium name="DOE Joint Genome Institute"/>
            <person name="Kuo A."/>
            <person name="Kohler A."/>
            <person name="Jargeat P."/>
            <person name="Nagy L.G."/>
            <person name="Floudas D."/>
            <person name="Copeland A."/>
            <person name="Barry K.W."/>
            <person name="Cichocki N."/>
            <person name="Veneault-Fourrey C."/>
            <person name="LaButti K."/>
            <person name="Lindquist E.A."/>
            <person name="Lipzen A."/>
            <person name="Lundell T."/>
            <person name="Morin E."/>
            <person name="Murat C."/>
            <person name="Sun H."/>
            <person name="Tunlid A."/>
            <person name="Henrissat B."/>
            <person name="Grigoriev I.V."/>
            <person name="Hibbett D.S."/>
            <person name="Martin F."/>
            <person name="Nordberg H.P."/>
            <person name="Cantor M.N."/>
            <person name="Hua S.X."/>
        </authorList>
    </citation>
    <scope>NUCLEOTIDE SEQUENCE [LARGE SCALE GENOMIC DNA]</scope>
    <source>
        <strain evidence="2 3">Ve08.2h10</strain>
    </source>
</reference>
<proteinExistence type="predicted"/>
<dbReference type="OrthoDB" id="2418900at2759"/>
<dbReference type="Pfam" id="PF20722">
    <property type="entry name" value="DUF6830"/>
    <property type="match status" value="1"/>
</dbReference>
<evidence type="ECO:0000259" key="1">
    <source>
        <dbReference type="Pfam" id="PF20722"/>
    </source>
</evidence>
<feature type="domain" description="DUF6830" evidence="1">
    <location>
        <begin position="608"/>
        <end position="722"/>
    </location>
</feature>
<name>A0A0D0DD22_9AGAM</name>